<keyword evidence="3" id="KW-1003">Cell membrane</keyword>
<dbReference type="Gene3D" id="1.10.3720.10">
    <property type="entry name" value="MetI-like"/>
    <property type="match status" value="1"/>
</dbReference>
<keyword evidence="6 7" id="KW-0472">Membrane</keyword>
<feature type="transmembrane region" description="Helical" evidence="7">
    <location>
        <begin position="104"/>
        <end position="125"/>
    </location>
</feature>
<evidence type="ECO:0000256" key="1">
    <source>
        <dbReference type="ARBA" id="ARBA00004651"/>
    </source>
</evidence>
<evidence type="ECO:0000256" key="3">
    <source>
        <dbReference type="ARBA" id="ARBA00022475"/>
    </source>
</evidence>
<feature type="transmembrane region" description="Helical" evidence="7">
    <location>
        <begin position="195"/>
        <end position="214"/>
    </location>
</feature>
<feature type="transmembrane region" description="Helical" evidence="7">
    <location>
        <begin position="248"/>
        <end position="275"/>
    </location>
</feature>
<dbReference type="AlphaFoldDB" id="A0A6L9SJZ5"/>
<keyword evidence="4 7" id="KW-0812">Transmembrane</keyword>
<evidence type="ECO:0000313" key="10">
    <source>
        <dbReference type="Proteomes" id="UP000475214"/>
    </source>
</evidence>
<reference evidence="9 10" key="1">
    <citation type="submission" date="2020-02" db="EMBL/GenBank/DDBJ databases">
        <authorList>
            <person name="Li X.-J."/>
            <person name="Han X.-M."/>
        </authorList>
    </citation>
    <scope>NUCLEOTIDE SEQUENCE [LARGE SCALE GENOMIC DNA]</scope>
    <source>
        <strain evidence="9 10">CCTCC AB 2017055</strain>
    </source>
</reference>
<proteinExistence type="inferred from homology"/>
<keyword evidence="5 7" id="KW-1133">Transmembrane helix</keyword>
<dbReference type="PANTHER" id="PTHR43163">
    <property type="entry name" value="DIPEPTIDE TRANSPORT SYSTEM PERMEASE PROTEIN DPPB-RELATED"/>
    <property type="match status" value="1"/>
</dbReference>
<keyword evidence="10" id="KW-1185">Reference proteome</keyword>
<feature type="transmembrane region" description="Helical" evidence="7">
    <location>
        <begin position="9"/>
        <end position="29"/>
    </location>
</feature>
<dbReference type="Pfam" id="PF19300">
    <property type="entry name" value="BPD_transp_1_N"/>
    <property type="match status" value="1"/>
</dbReference>
<dbReference type="InterPro" id="IPR045621">
    <property type="entry name" value="BPD_transp_1_N"/>
</dbReference>
<feature type="domain" description="ABC transmembrane type-1" evidence="8">
    <location>
        <begin position="102"/>
        <end position="318"/>
    </location>
</feature>
<accession>A0A6L9SJZ5</accession>
<feature type="transmembrane region" description="Helical" evidence="7">
    <location>
        <begin position="295"/>
        <end position="321"/>
    </location>
</feature>
<dbReference type="EMBL" id="JAAGOA010000033">
    <property type="protein sequence ID" value="NEE04400.1"/>
    <property type="molecule type" value="Genomic_DNA"/>
</dbReference>
<evidence type="ECO:0000256" key="4">
    <source>
        <dbReference type="ARBA" id="ARBA00022692"/>
    </source>
</evidence>
<dbReference type="InterPro" id="IPR000515">
    <property type="entry name" value="MetI-like"/>
</dbReference>
<comment type="caution">
    <text evidence="9">The sequence shown here is derived from an EMBL/GenBank/DDBJ whole genome shotgun (WGS) entry which is preliminary data.</text>
</comment>
<comment type="similarity">
    <text evidence="7">Belongs to the binding-protein-dependent transport system permease family.</text>
</comment>
<protein>
    <submittedName>
        <fullName evidence="9">ABC transporter permease</fullName>
    </submittedName>
</protein>
<sequence length="330" mass="36347">MGKYVLRRIAYMAPTMFAISVVSFVIIQLPPGDYLTQLASGLRERGEPADQAYLDALSARYGLDEPMPVQYLQWMKGILFHGDFGMSFEWNQPVSALLADTLPFTIALTLGTLLFTWIVAFPIGIYSAVRQYSLGDYVATTVGFIGLAIPNFLLALVLVYLSRMLFGGSFVGVFSSEYAHAPWSVGRFLDLLSHLWIPVIVLGTAGTAGLIRILRANLLDELRRPYVVAGRARGMGERRLLIRYPLRIALNPFVSTIGWVLPMLVSGEVVVGTVLALPTTGPLLLGALRSQDMYLAGSIILIVSVLTVIGTLLSDLVLAWLDPRVRHQYR</sequence>
<evidence type="ECO:0000256" key="7">
    <source>
        <dbReference type="RuleBase" id="RU363032"/>
    </source>
</evidence>
<evidence type="ECO:0000313" key="9">
    <source>
        <dbReference type="EMBL" id="NEE04400.1"/>
    </source>
</evidence>
<gene>
    <name evidence="9" type="ORF">G1H10_29945</name>
</gene>
<dbReference type="SUPFAM" id="SSF161098">
    <property type="entry name" value="MetI-like"/>
    <property type="match status" value="1"/>
</dbReference>
<keyword evidence="2 7" id="KW-0813">Transport</keyword>
<evidence type="ECO:0000256" key="2">
    <source>
        <dbReference type="ARBA" id="ARBA00022448"/>
    </source>
</evidence>
<dbReference type="RefSeq" id="WP_163744894.1">
    <property type="nucleotide sequence ID" value="NZ_JAAGOA010000033.1"/>
</dbReference>
<dbReference type="GO" id="GO:0005886">
    <property type="term" value="C:plasma membrane"/>
    <property type="evidence" value="ECO:0007669"/>
    <property type="project" value="UniProtKB-SubCell"/>
</dbReference>
<evidence type="ECO:0000256" key="6">
    <source>
        <dbReference type="ARBA" id="ARBA00023136"/>
    </source>
</evidence>
<name>A0A6L9SJZ5_9ACTN</name>
<dbReference type="GO" id="GO:0055085">
    <property type="term" value="P:transmembrane transport"/>
    <property type="evidence" value="ECO:0007669"/>
    <property type="project" value="InterPro"/>
</dbReference>
<feature type="transmembrane region" description="Helical" evidence="7">
    <location>
        <begin position="137"/>
        <end position="161"/>
    </location>
</feature>
<organism evidence="9 10">
    <name type="scientific">Phytoactinopolyspora halotolerans</name>
    <dbReference type="NCBI Taxonomy" id="1981512"/>
    <lineage>
        <taxon>Bacteria</taxon>
        <taxon>Bacillati</taxon>
        <taxon>Actinomycetota</taxon>
        <taxon>Actinomycetes</taxon>
        <taxon>Jiangellales</taxon>
        <taxon>Jiangellaceae</taxon>
        <taxon>Phytoactinopolyspora</taxon>
    </lineage>
</organism>
<dbReference type="PANTHER" id="PTHR43163:SF6">
    <property type="entry name" value="DIPEPTIDE TRANSPORT SYSTEM PERMEASE PROTEIN DPPB-RELATED"/>
    <property type="match status" value="1"/>
</dbReference>
<evidence type="ECO:0000259" key="8">
    <source>
        <dbReference type="PROSITE" id="PS50928"/>
    </source>
</evidence>
<evidence type="ECO:0000256" key="5">
    <source>
        <dbReference type="ARBA" id="ARBA00022989"/>
    </source>
</evidence>
<comment type="subcellular location">
    <subcellularLocation>
        <location evidence="1 7">Cell membrane</location>
        <topology evidence="1 7">Multi-pass membrane protein</topology>
    </subcellularLocation>
</comment>
<dbReference type="PROSITE" id="PS50928">
    <property type="entry name" value="ABC_TM1"/>
    <property type="match status" value="1"/>
</dbReference>
<dbReference type="Pfam" id="PF00528">
    <property type="entry name" value="BPD_transp_1"/>
    <property type="match status" value="1"/>
</dbReference>
<dbReference type="InterPro" id="IPR035906">
    <property type="entry name" value="MetI-like_sf"/>
</dbReference>
<dbReference type="Proteomes" id="UP000475214">
    <property type="component" value="Unassembled WGS sequence"/>
</dbReference>